<sequence length="260" mass="29600">MSVHRRFAAIGLALLFLMTTSVGHALADETDTAERLTNTEPKTIQSRQTLRDPEIRVESRKLGLRRQVEMLQWERDGDGFVKVWRDAPVVSGDVQHSNPPMPKLQNAVWLASDANIDGQQVDPGVLMALGQWIRVRPGFSRVPFRWSRRFQPDGDGLSDSDNPLNPQVGDVRMFWSELFVPTLERQVILADGKWQLPGTVQLDEATVRALNRQLQDAQQRRSLRDLLSRMWTLAAFGLLTLLIVARVVLIRRARHNKARD</sequence>
<keyword evidence="1" id="KW-0812">Transmembrane</keyword>
<evidence type="ECO:0008006" key="5">
    <source>
        <dbReference type="Google" id="ProtNLM"/>
    </source>
</evidence>
<accession>A0ABU7V1F4</accession>
<evidence type="ECO:0000256" key="1">
    <source>
        <dbReference type="SAM" id="Phobius"/>
    </source>
</evidence>
<comment type="caution">
    <text evidence="3">The sequence shown here is derived from an EMBL/GenBank/DDBJ whole genome shotgun (WGS) entry which is preliminary data.</text>
</comment>
<dbReference type="RefSeq" id="WP_331704154.1">
    <property type="nucleotide sequence ID" value="NZ_JAZHBO010000002.1"/>
</dbReference>
<keyword evidence="2" id="KW-0732">Signal</keyword>
<feature type="chain" id="PRO_5047063872" description="SURF1-like protein" evidence="2">
    <location>
        <begin position="28"/>
        <end position="260"/>
    </location>
</feature>
<keyword evidence="1" id="KW-0472">Membrane</keyword>
<evidence type="ECO:0000313" key="3">
    <source>
        <dbReference type="EMBL" id="MEF2156358.1"/>
    </source>
</evidence>
<feature type="transmembrane region" description="Helical" evidence="1">
    <location>
        <begin position="230"/>
        <end position="249"/>
    </location>
</feature>
<keyword evidence="1" id="KW-1133">Transmembrane helix</keyword>
<reference evidence="3 4" key="1">
    <citation type="submission" date="2024-01" db="EMBL/GenBank/DDBJ databases">
        <title>Novel species of the genus Luteimonas isolated from rivers.</title>
        <authorList>
            <person name="Lu H."/>
        </authorList>
    </citation>
    <scope>NUCLEOTIDE SEQUENCE [LARGE SCALE GENOMIC DNA]</scope>
    <source>
        <strain evidence="3 4">FXH3W</strain>
    </source>
</reference>
<name>A0ABU7V1F4_9GAMM</name>
<proteinExistence type="predicted"/>
<evidence type="ECO:0000313" key="4">
    <source>
        <dbReference type="Proteomes" id="UP001356170"/>
    </source>
</evidence>
<protein>
    <recommendedName>
        <fullName evidence="5">SURF1-like protein</fullName>
    </recommendedName>
</protein>
<organism evidence="3 4">
    <name type="scientific">Aquilutibacter rugosus</name>
    <dbReference type="NCBI Taxonomy" id="3115820"/>
    <lineage>
        <taxon>Bacteria</taxon>
        <taxon>Pseudomonadati</taxon>
        <taxon>Pseudomonadota</taxon>
        <taxon>Gammaproteobacteria</taxon>
        <taxon>Lysobacterales</taxon>
        <taxon>Lysobacteraceae</taxon>
        <taxon>Aquilutibacter</taxon>
    </lineage>
</organism>
<keyword evidence="4" id="KW-1185">Reference proteome</keyword>
<feature type="signal peptide" evidence="2">
    <location>
        <begin position="1"/>
        <end position="27"/>
    </location>
</feature>
<gene>
    <name evidence="3" type="ORF">V3390_08995</name>
</gene>
<evidence type="ECO:0000256" key="2">
    <source>
        <dbReference type="SAM" id="SignalP"/>
    </source>
</evidence>
<dbReference type="Proteomes" id="UP001356170">
    <property type="component" value="Unassembled WGS sequence"/>
</dbReference>
<dbReference type="EMBL" id="JAZHBO010000002">
    <property type="protein sequence ID" value="MEF2156358.1"/>
    <property type="molecule type" value="Genomic_DNA"/>
</dbReference>